<keyword evidence="5" id="KW-1185">Reference proteome</keyword>
<dbReference type="InterPro" id="IPR043225">
    <property type="entry name" value="BACK_BTBD8"/>
</dbReference>
<proteinExistence type="predicted"/>
<dbReference type="Pfam" id="PF00651">
    <property type="entry name" value="BTB"/>
    <property type="match status" value="1"/>
</dbReference>
<accession>A0A9N9BZ46</accession>
<feature type="compositionally biased region" description="Low complexity" evidence="1">
    <location>
        <begin position="878"/>
        <end position="889"/>
    </location>
</feature>
<dbReference type="OrthoDB" id="2130750at2759"/>
<dbReference type="SUPFAM" id="SSF74924">
    <property type="entry name" value="Cap-Gly domain"/>
    <property type="match status" value="1"/>
</dbReference>
<dbReference type="PROSITE" id="PS50097">
    <property type="entry name" value="BTB"/>
    <property type="match status" value="2"/>
</dbReference>
<dbReference type="SMART" id="SM00225">
    <property type="entry name" value="BTB"/>
    <property type="match status" value="1"/>
</dbReference>
<dbReference type="SUPFAM" id="SSF54695">
    <property type="entry name" value="POZ domain"/>
    <property type="match status" value="1"/>
</dbReference>
<dbReference type="PANTHER" id="PTHR22427:SF7">
    <property type="entry name" value="GH15728P"/>
    <property type="match status" value="1"/>
</dbReference>
<comment type="caution">
    <text evidence="4">The sequence shown here is derived from an EMBL/GenBank/DDBJ whole genome shotgun (WGS) entry which is preliminary data.</text>
</comment>
<feature type="domain" description="BTB" evidence="2">
    <location>
        <begin position="42"/>
        <end position="125"/>
    </location>
</feature>
<dbReference type="InterPro" id="IPR011333">
    <property type="entry name" value="SKP1/BTB/POZ_sf"/>
</dbReference>
<reference evidence="4" key="1">
    <citation type="submission" date="2021-06" db="EMBL/GenBank/DDBJ databases">
        <authorList>
            <person name="Kallberg Y."/>
            <person name="Tangrot J."/>
            <person name="Rosling A."/>
        </authorList>
    </citation>
    <scope>NUCLEOTIDE SEQUENCE</scope>
    <source>
        <strain evidence="4">BR232B</strain>
    </source>
</reference>
<organism evidence="4 5">
    <name type="scientific">Paraglomus brasilianum</name>
    <dbReference type="NCBI Taxonomy" id="144538"/>
    <lineage>
        <taxon>Eukaryota</taxon>
        <taxon>Fungi</taxon>
        <taxon>Fungi incertae sedis</taxon>
        <taxon>Mucoromycota</taxon>
        <taxon>Glomeromycotina</taxon>
        <taxon>Glomeromycetes</taxon>
        <taxon>Paraglomerales</taxon>
        <taxon>Paraglomeraceae</taxon>
        <taxon>Paraglomus</taxon>
    </lineage>
</organism>
<evidence type="ECO:0000259" key="3">
    <source>
        <dbReference type="PROSITE" id="PS50245"/>
    </source>
</evidence>
<feature type="compositionally biased region" description="Low complexity" evidence="1">
    <location>
        <begin position="612"/>
        <end position="658"/>
    </location>
</feature>
<protein>
    <submittedName>
        <fullName evidence="4">808_t:CDS:1</fullName>
    </submittedName>
</protein>
<feature type="compositionally biased region" description="Basic and acidic residues" evidence="1">
    <location>
        <begin position="688"/>
        <end position="699"/>
    </location>
</feature>
<feature type="region of interest" description="Disordered" evidence="1">
    <location>
        <begin position="533"/>
        <end position="889"/>
    </location>
</feature>
<feature type="compositionally biased region" description="Low complexity" evidence="1">
    <location>
        <begin position="783"/>
        <end position="808"/>
    </location>
</feature>
<dbReference type="AlphaFoldDB" id="A0A9N9BZ46"/>
<dbReference type="EMBL" id="CAJVPI010000957">
    <property type="protein sequence ID" value="CAG8584918.1"/>
    <property type="molecule type" value="Genomic_DNA"/>
</dbReference>
<dbReference type="PANTHER" id="PTHR22427">
    <property type="entry name" value="GH15728P"/>
    <property type="match status" value="1"/>
</dbReference>
<dbReference type="InterPro" id="IPR036859">
    <property type="entry name" value="CAP-Gly_dom_sf"/>
</dbReference>
<name>A0A9N9BZ46_9GLOM</name>
<feature type="compositionally biased region" description="Basic and acidic residues" evidence="1">
    <location>
        <begin position="825"/>
        <end position="842"/>
    </location>
</feature>
<evidence type="ECO:0000313" key="4">
    <source>
        <dbReference type="EMBL" id="CAG8584918.1"/>
    </source>
</evidence>
<feature type="compositionally biased region" description="Low complexity" evidence="1">
    <location>
        <begin position="704"/>
        <end position="732"/>
    </location>
</feature>
<feature type="domain" description="CAP-Gly" evidence="3">
    <location>
        <begin position="933"/>
        <end position="975"/>
    </location>
</feature>
<dbReference type="InterPro" id="IPR000938">
    <property type="entry name" value="CAP-Gly_domain"/>
</dbReference>
<feature type="compositionally biased region" description="Low complexity" evidence="1">
    <location>
        <begin position="741"/>
        <end position="773"/>
    </location>
</feature>
<dbReference type="PROSITE" id="PS50245">
    <property type="entry name" value="CAP_GLY_2"/>
    <property type="match status" value="1"/>
</dbReference>
<feature type="compositionally biased region" description="Basic and acidic residues" evidence="1">
    <location>
        <begin position="586"/>
        <end position="600"/>
    </location>
</feature>
<gene>
    <name evidence="4" type="ORF">PBRASI_LOCUS6818</name>
</gene>
<sequence>MPAEKKKRTIPPPPGLDFVAEPLDTLIEDLRYTMENAKEFFADIAWEFTAAPVPTVIYAHKAILYARSSRLFQEKYLKNKDCSSSSARSIRLSTFEPLIYPTDTNYIDFKHELTFFYTGEEGSQEFMTAVDTTDELEQEKLKEDLLYMLKSKLYTDIELTLSASDDRFEILSEEDEYVSKKAMPTGMRAHRFMLRARSDYFRAMLQSDYADSRAASTSLDASIFNETSLDIILTFIYTGTISSKPLTLETCEMVYIGSDFLGIKSLGDLCIHRIATKVHFFSCTCTECQTVIPRVATFSREHEVDILWQGCLHVLTHGFDAMWSQKAFADLDEDIREEVFLNLLNSIQGSQIVQVFKGCRKVLAIIDAKGIGLPWIETIRRMISQVRTHITSLLVENFSEMCDHDEEFLDCVDGIGFSSDLLEDIMIIVVEEGLTEDNAGVVLACITGKLLTRETVSEGDSLESKRVLLQAKQSVFEYVKKRWVGIRQYGGFRGMSSWLLNEFSQELNVPVKDLTDSSYQQSKPIPYFSNGSSSFASMTKSHSRGPTTSRTVTNPANNGKSSASTSSSSSAVTAPTNGNGTNGSLKNERGDKKSEVKETQSKQTENGSKTTAGKSGIGSSNGSSSSSATSAGTNKGSTATKTKTISASTSTSSSVSSTRKGKSVRIGETTTTPSYDRPTRASVLRQKALKEAAAKDPIKAKTKTSSQRQSTASISSTRSSTSTTSITITPSTDKPKSGLTKSSSQISNAKASSSRTATKKSSTSSLTVPKTSTLRGRETLQKSPTSNPSSRASSVASTRSISSPSVSPTRYGGVRQTRSSMLRQMKFDEIEQRRGRGRDRNSTKSPGSSRASSVASVSSVSSSTASHSLRHRSPSQYSTSTTVTTASTASISSLPPLPYQVKLATTKDPDISVGRRVILPKKNNAKGTIQFLGETEFAKGIWVGIGLDNPVGKNNGTVASVKYFEVAGNHGIFVRPDCLLLIG</sequence>
<feature type="compositionally biased region" description="Low complexity" evidence="1">
    <location>
        <begin position="848"/>
        <end position="867"/>
    </location>
</feature>
<evidence type="ECO:0000259" key="2">
    <source>
        <dbReference type="PROSITE" id="PS50097"/>
    </source>
</evidence>
<dbReference type="Gene3D" id="3.30.710.10">
    <property type="entry name" value="Potassium Channel Kv1.1, Chain A"/>
    <property type="match status" value="1"/>
</dbReference>
<dbReference type="Proteomes" id="UP000789739">
    <property type="component" value="Unassembled WGS sequence"/>
</dbReference>
<feature type="domain" description="BTB" evidence="2">
    <location>
        <begin position="155"/>
        <end position="245"/>
    </location>
</feature>
<evidence type="ECO:0000313" key="5">
    <source>
        <dbReference type="Proteomes" id="UP000789739"/>
    </source>
</evidence>
<dbReference type="Gene3D" id="2.30.30.190">
    <property type="entry name" value="CAP Gly-rich-like domain"/>
    <property type="match status" value="1"/>
</dbReference>
<feature type="compositionally biased region" description="Polar residues" evidence="1">
    <location>
        <begin position="601"/>
        <end position="611"/>
    </location>
</feature>
<feature type="compositionally biased region" description="Low complexity" evidence="1">
    <location>
        <begin position="561"/>
        <end position="576"/>
    </location>
</feature>
<dbReference type="Pfam" id="PF01302">
    <property type="entry name" value="CAP_GLY"/>
    <property type="match status" value="1"/>
</dbReference>
<dbReference type="InterPro" id="IPR000210">
    <property type="entry name" value="BTB/POZ_dom"/>
</dbReference>
<dbReference type="SMART" id="SM01052">
    <property type="entry name" value="CAP_GLY"/>
    <property type="match status" value="1"/>
</dbReference>
<evidence type="ECO:0000256" key="1">
    <source>
        <dbReference type="SAM" id="MobiDB-lite"/>
    </source>
</evidence>
<dbReference type="Pfam" id="PF26017">
    <property type="entry name" value="BACK_BTBD8"/>
    <property type="match status" value="1"/>
</dbReference>
<feature type="compositionally biased region" description="Polar residues" evidence="1">
    <location>
        <begin position="533"/>
        <end position="560"/>
    </location>
</feature>